<dbReference type="PANTHER" id="PTHR43798">
    <property type="entry name" value="MONOACYLGLYCEROL LIPASE"/>
    <property type="match status" value="1"/>
</dbReference>
<evidence type="ECO:0000313" key="3">
    <source>
        <dbReference type="Proteomes" id="UP001056648"/>
    </source>
</evidence>
<name>A0ABY4VMH5_9BURK</name>
<dbReference type="Pfam" id="PF12697">
    <property type="entry name" value="Abhydrolase_6"/>
    <property type="match status" value="1"/>
</dbReference>
<dbReference type="EMBL" id="CP098735">
    <property type="protein sequence ID" value="USE78206.1"/>
    <property type="molecule type" value="Genomic_DNA"/>
</dbReference>
<keyword evidence="3" id="KW-1185">Reference proteome</keyword>
<dbReference type="PANTHER" id="PTHR43798:SF33">
    <property type="entry name" value="HYDROLASE, PUTATIVE (AFU_ORTHOLOGUE AFUA_2G14860)-RELATED"/>
    <property type="match status" value="1"/>
</dbReference>
<dbReference type="RefSeq" id="WP_252252274.1">
    <property type="nucleotide sequence ID" value="NZ_CP098735.1"/>
</dbReference>
<reference evidence="2" key="1">
    <citation type="submission" date="2022-06" db="EMBL/GenBank/DDBJ databases">
        <title>Complete genome sequence and characterization of Cupriavidus gilardii QJ1 isolated from contaminating cells.</title>
        <authorList>
            <person name="Qi J."/>
        </authorList>
    </citation>
    <scope>NUCLEOTIDE SEQUENCE</scope>
    <source>
        <strain evidence="2">QJ1</strain>
    </source>
</reference>
<dbReference type="GO" id="GO:0016787">
    <property type="term" value="F:hydrolase activity"/>
    <property type="evidence" value="ECO:0007669"/>
    <property type="project" value="UniProtKB-KW"/>
</dbReference>
<gene>
    <name evidence="2" type="ORF">NDR89_04020</name>
</gene>
<dbReference type="SUPFAM" id="SSF53474">
    <property type="entry name" value="alpha/beta-Hydrolases"/>
    <property type="match status" value="1"/>
</dbReference>
<evidence type="ECO:0000313" key="2">
    <source>
        <dbReference type="EMBL" id="USE78206.1"/>
    </source>
</evidence>
<dbReference type="InterPro" id="IPR029058">
    <property type="entry name" value="AB_hydrolase_fold"/>
</dbReference>
<dbReference type="Gene3D" id="3.40.50.1820">
    <property type="entry name" value="alpha/beta hydrolase"/>
    <property type="match status" value="1"/>
</dbReference>
<accession>A0ABY4VMH5</accession>
<evidence type="ECO:0000259" key="1">
    <source>
        <dbReference type="Pfam" id="PF12697"/>
    </source>
</evidence>
<organism evidence="2 3">
    <name type="scientific">Cupriavidus gilardii</name>
    <dbReference type="NCBI Taxonomy" id="82541"/>
    <lineage>
        <taxon>Bacteria</taxon>
        <taxon>Pseudomonadati</taxon>
        <taxon>Pseudomonadota</taxon>
        <taxon>Betaproteobacteria</taxon>
        <taxon>Burkholderiales</taxon>
        <taxon>Burkholderiaceae</taxon>
        <taxon>Cupriavidus</taxon>
    </lineage>
</organism>
<proteinExistence type="predicted"/>
<dbReference type="InterPro" id="IPR050266">
    <property type="entry name" value="AB_hydrolase_sf"/>
</dbReference>
<protein>
    <submittedName>
        <fullName evidence="2">Alpha/beta hydrolase</fullName>
    </submittedName>
</protein>
<keyword evidence="2" id="KW-0378">Hydrolase</keyword>
<dbReference type="Proteomes" id="UP001056648">
    <property type="component" value="Chromosome 1"/>
</dbReference>
<feature type="domain" description="AB hydrolase-1" evidence="1">
    <location>
        <begin position="18"/>
        <end position="234"/>
    </location>
</feature>
<sequence>MAADSMDVIEVGSGPLCVVALHGIQGTRAAWLPVAQRLSALCTFVLPNLQGRGAAPRPATAGGYTLERYAAAVREVVERHAVGRRFVLAGWSMGVSVALQYADRYRDGRGEARSPLALWLLSGSPALCETRWFRADEGAALLDEIAARERRRGLSEAADHAAVALTWQAIRQTDQRSRLATLPMPALVVHGRDDDDCPWPHAQALANGLPAGRLATIERAGHGLLTGHADVVCEFASPWLRQLADSIHTGDTPAPSPFIPLELP</sequence>
<dbReference type="InterPro" id="IPR000073">
    <property type="entry name" value="AB_hydrolase_1"/>
</dbReference>